<accession>A0ABW4FS87</accession>
<evidence type="ECO:0000313" key="1">
    <source>
        <dbReference type="EMBL" id="MFD1531907.1"/>
    </source>
</evidence>
<organism evidence="1 2">
    <name type="scientific">Pseudonocardia aurantiaca</name>
    <dbReference type="NCBI Taxonomy" id="75290"/>
    <lineage>
        <taxon>Bacteria</taxon>
        <taxon>Bacillati</taxon>
        <taxon>Actinomycetota</taxon>
        <taxon>Actinomycetes</taxon>
        <taxon>Pseudonocardiales</taxon>
        <taxon>Pseudonocardiaceae</taxon>
        <taxon>Pseudonocardia</taxon>
    </lineage>
</organism>
<proteinExistence type="predicted"/>
<dbReference type="Proteomes" id="UP001597145">
    <property type="component" value="Unassembled WGS sequence"/>
</dbReference>
<dbReference type="Pfam" id="PF03682">
    <property type="entry name" value="UPF0158"/>
    <property type="match status" value="1"/>
</dbReference>
<dbReference type="InterPro" id="IPR005361">
    <property type="entry name" value="UPF0158"/>
</dbReference>
<sequence>MLDGERRTQLRAAVYSGNGAELVGLVRRWRLLDDDALQLIGDGLLAALAAGLDGAREQADACASRLRTRGWYGDEELADQLQARLGTHATPMLRPLAVDLEELAGVLEGDPLSGDGRIDLLTGEVWTQSAIEYGREIGELTEDDDEDADRWLHVHCEGSRDGYRDMERFIETRTDAGLADRLDIAIQGRGAFRRFKDVLGRVPDQLDEWHVFSEERHRGRARAWLAGEGYCVAPRSPTT</sequence>
<keyword evidence="2" id="KW-1185">Reference proteome</keyword>
<comment type="caution">
    <text evidence="1">The sequence shown here is derived from an EMBL/GenBank/DDBJ whole genome shotgun (WGS) entry which is preliminary data.</text>
</comment>
<name>A0ABW4FS87_9PSEU</name>
<reference evidence="2" key="1">
    <citation type="journal article" date="2019" name="Int. J. Syst. Evol. Microbiol.">
        <title>The Global Catalogue of Microorganisms (GCM) 10K type strain sequencing project: providing services to taxonomists for standard genome sequencing and annotation.</title>
        <authorList>
            <consortium name="The Broad Institute Genomics Platform"/>
            <consortium name="The Broad Institute Genome Sequencing Center for Infectious Disease"/>
            <person name="Wu L."/>
            <person name="Ma J."/>
        </authorList>
    </citation>
    <scope>NUCLEOTIDE SEQUENCE [LARGE SCALE GENOMIC DNA]</scope>
    <source>
        <strain evidence="2">JCM 12165</strain>
    </source>
</reference>
<protein>
    <submittedName>
        <fullName evidence="1">UPF0158 family protein</fullName>
    </submittedName>
</protein>
<gene>
    <name evidence="1" type="ORF">ACFSCY_20965</name>
</gene>
<evidence type="ECO:0000313" key="2">
    <source>
        <dbReference type="Proteomes" id="UP001597145"/>
    </source>
</evidence>
<dbReference type="RefSeq" id="WP_343974421.1">
    <property type="nucleotide sequence ID" value="NZ_BAAAJG010000007.1"/>
</dbReference>
<dbReference type="EMBL" id="JBHUCP010000016">
    <property type="protein sequence ID" value="MFD1531907.1"/>
    <property type="molecule type" value="Genomic_DNA"/>
</dbReference>